<evidence type="ECO:0000313" key="2">
    <source>
        <dbReference type="Proteomes" id="UP001159042"/>
    </source>
</evidence>
<evidence type="ECO:0008006" key="3">
    <source>
        <dbReference type="Google" id="ProtNLM"/>
    </source>
</evidence>
<gene>
    <name evidence="1" type="ORF">NQ315_015343</name>
</gene>
<comment type="caution">
    <text evidence="1">The sequence shown here is derived from an EMBL/GenBank/DDBJ whole genome shotgun (WGS) entry which is preliminary data.</text>
</comment>
<accession>A0AAV8V5S8</accession>
<dbReference type="AlphaFoldDB" id="A0AAV8V5S8"/>
<dbReference type="GO" id="GO:0003677">
    <property type="term" value="F:DNA binding"/>
    <property type="evidence" value="ECO:0007669"/>
    <property type="project" value="InterPro"/>
</dbReference>
<evidence type="ECO:0000313" key="1">
    <source>
        <dbReference type="EMBL" id="KAJ8909432.1"/>
    </source>
</evidence>
<name>A0AAV8V5S8_9CUCU</name>
<proteinExistence type="predicted"/>
<dbReference type="SUPFAM" id="SSF56349">
    <property type="entry name" value="DNA breaking-rejoining enzymes"/>
    <property type="match status" value="1"/>
</dbReference>
<dbReference type="EMBL" id="JANEYG010000575">
    <property type="protein sequence ID" value="KAJ8909432.1"/>
    <property type="molecule type" value="Genomic_DNA"/>
</dbReference>
<dbReference type="Proteomes" id="UP001159042">
    <property type="component" value="Unassembled WGS sequence"/>
</dbReference>
<protein>
    <recommendedName>
        <fullName evidence="3">Tyr recombinase domain-containing protein</fullName>
    </recommendedName>
</protein>
<organism evidence="1 2">
    <name type="scientific">Exocentrus adspersus</name>
    <dbReference type="NCBI Taxonomy" id="1586481"/>
    <lineage>
        <taxon>Eukaryota</taxon>
        <taxon>Metazoa</taxon>
        <taxon>Ecdysozoa</taxon>
        <taxon>Arthropoda</taxon>
        <taxon>Hexapoda</taxon>
        <taxon>Insecta</taxon>
        <taxon>Pterygota</taxon>
        <taxon>Neoptera</taxon>
        <taxon>Endopterygota</taxon>
        <taxon>Coleoptera</taxon>
        <taxon>Polyphaga</taxon>
        <taxon>Cucujiformia</taxon>
        <taxon>Chrysomeloidea</taxon>
        <taxon>Cerambycidae</taxon>
        <taxon>Lamiinae</taxon>
        <taxon>Acanthocinini</taxon>
        <taxon>Exocentrus</taxon>
    </lineage>
</organism>
<dbReference type="InterPro" id="IPR011010">
    <property type="entry name" value="DNA_brk_join_enz"/>
</dbReference>
<keyword evidence="2" id="KW-1185">Reference proteome</keyword>
<sequence>MDIENENDFSLIPPEIREAAEVASLNLLPEKSRKVYNMTYESFLKWQKEKKTTSFSESTLLVYFTDLSTKYKSSTLWTYYSMLRSTITLKKAKTFSGEDINNFLTKASDDKYLATKVALIMGVLGACRSNELYEMKITHLQDLGSAFLVNVSKIQRQKLSENLCYG</sequence>
<reference evidence="1 2" key="1">
    <citation type="journal article" date="2023" name="Insect Mol. Biol.">
        <title>Genome sequencing provides insights into the evolution of gene families encoding plant cell wall-degrading enzymes in longhorned beetles.</title>
        <authorList>
            <person name="Shin N.R."/>
            <person name="Okamura Y."/>
            <person name="Kirsch R."/>
            <person name="Pauchet Y."/>
        </authorList>
    </citation>
    <scope>NUCLEOTIDE SEQUENCE [LARGE SCALE GENOMIC DNA]</scope>
    <source>
        <strain evidence="1">EAD_L_NR</strain>
    </source>
</reference>